<keyword evidence="1" id="KW-0472">Membrane</keyword>
<accession>Q5Z4X1</accession>
<feature type="transmembrane region" description="Helical" evidence="1">
    <location>
        <begin position="39"/>
        <end position="68"/>
    </location>
</feature>
<proteinExistence type="predicted"/>
<sequence>MTPGFSRILSSPTVVVPALISVVVIITAAPSTSIARHPLFAIIVFVAVVTTITVLVLARMSSLLFVLATSRRDAMSGTIFVVSRASCFSAAIQMVTEITGAMRRRGGLTR</sequence>
<dbReference type="AlphaFoldDB" id="Q5Z4X1"/>
<keyword evidence="1" id="KW-1133">Transmembrane helix</keyword>
<reference evidence="3" key="1">
    <citation type="journal article" date="2005" name="Nature">
        <title>The map-based sequence of the rice genome.</title>
        <authorList>
            <consortium name="International rice genome sequencing project (IRGSP)"/>
            <person name="Matsumoto T."/>
            <person name="Wu J."/>
            <person name="Kanamori H."/>
            <person name="Katayose Y."/>
            <person name="Fujisawa M."/>
            <person name="Namiki N."/>
            <person name="Mizuno H."/>
            <person name="Yamamoto K."/>
            <person name="Antonio B.A."/>
            <person name="Baba T."/>
            <person name="Sakata K."/>
            <person name="Nagamura Y."/>
            <person name="Aoki H."/>
            <person name="Arikawa K."/>
            <person name="Arita K."/>
            <person name="Bito T."/>
            <person name="Chiden Y."/>
            <person name="Fujitsuka N."/>
            <person name="Fukunaka R."/>
            <person name="Hamada M."/>
            <person name="Harada C."/>
            <person name="Hayashi A."/>
            <person name="Hijishita S."/>
            <person name="Honda M."/>
            <person name="Hosokawa S."/>
            <person name="Ichikawa Y."/>
            <person name="Idonuma A."/>
            <person name="Iijima M."/>
            <person name="Ikeda M."/>
            <person name="Ikeno M."/>
            <person name="Ito K."/>
            <person name="Ito S."/>
            <person name="Ito T."/>
            <person name="Ito Y."/>
            <person name="Ito Y."/>
            <person name="Iwabuchi A."/>
            <person name="Kamiya K."/>
            <person name="Karasawa W."/>
            <person name="Kurita K."/>
            <person name="Katagiri S."/>
            <person name="Kikuta A."/>
            <person name="Kobayashi H."/>
            <person name="Kobayashi N."/>
            <person name="Machita K."/>
            <person name="Maehara T."/>
            <person name="Masukawa M."/>
            <person name="Mizubayashi T."/>
            <person name="Mukai Y."/>
            <person name="Nagasaki H."/>
            <person name="Nagata Y."/>
            <person name="Naito S."/>
            <person name="Nakashima M."/>
            <person name="Nakama Y."/>
            <person name="Nakamichi Y."/>
            <person name="Nakamura M."/>
            <person name="Meguro A."/>
            <person name="Negishi M."/>
            <person name="Ohta I."/>
            <person name="Ohta T."/>
            <person name="Okamoto M."/>
            <person name="Ono N."/>
            <person name="Saji S."/>
            <person name="Sakaguchi M."/>
            <person name="Sakai K."/>
            <person name="Shibata M."/>
            <person name="Shimokawa T."/>
            <person name="Song J."/>
            <person name="Takazaki Y."/>
            <person name="Terasawa K."/>
            <person name="Tsugane M."/>
            <person name="Tsuji K."/>
            <person name="Ueda S."/>
            <person name="Waki K."/>
            <person name="Yamagata H."/>
            <person name="Yamamoto M."/>
            <person name="Yamamoto S."/>
            <person name="Yamane H."/>
            <person name="Yoshiki S."/>
            <person name="Yoshihara R."/>
            <person name="Yukawa K."/>
            <person name="Zhong H."/>
            <person name="Yano M."/>
            <person name="Yuan Q."/>
            <person name="Ouyang S."/>
            <person name="Liu J."/>
            <person name="Jones K.M."/>
            <person name="Gansberger K."/>
            <person name="Moffat K."/>
            <person name="Hill J."/>
            <person name="Bera J."/>
            <person name="Fadrosh D."/>
            <person name="Jin S."/>
            <person name="Johri S."/>
            <person name="Kim M."/>
            <person name="Overton L."/>
            <person name="Reardon M."/>
            <person name="Tsitrin T."/>
            <person name="Vuong H."/>
            <person name="Weaver B."/>
            <person name="Ciecko A."/>
            <person name="Tallon L."/>
            <person name="Jackson J."/>
            <person name="Pai G."/>
            <person name="Aken S.V."/>
            <person name="Utterback T."/>
            <person name="Reidmuller S."/>
            <person name="Feldblyum T."/>
            <person name="Hsiao J."/>
            <person name="Zismann V."/>
            <person name="Iobst S."/>
            <person name="de Vazeille A.R."/>
            <person name="Buell C.R."/>
            <person name="Ying K."/>
            <person name="Li Y."/>
            <person name="Lu T."/>
            <person name="Huang Y."/>
            <person name="Zhao Q."/>
            <person name="Feng Q."/>
            <person name="Zhang L."/>
            <person name="Zhu J."/>
            <person name="Weng Q."/>
            <person name="Mu J."/>
            <person name="Lu Y."/>
            <person name="Fan D."/>
            <person name="Liu Y."/>
            <person name="Guan J."/>
            <person name="Zhang Y."/>
            <person name="Yu S."/>
            <person name="Liu X."/>
            <person name="Zhang Y."/>
            <person name="Hong G."/>
            <person name="Han B."/>
            <person name="Choisne N."/>
            <person name="Demange N."/>
            <person name="Orjeda G."/>
            <person name="Samain S."/>
            <person name="Cattolico L."/>
            <person name="Pelletier E."/>
            <person name="Couloux A."/>
            <person name="Segurens B."/>
            <person name="Wincker P."/>
            <person name="D'Hont A."/>
            <person name="Scarpelli C."/>
            <person name="Weissenbach J."/>
            <person name="Salanoubat M."/>
            <person name="Quetier F."/>
            <person name="Yu Y."/>
            <person name="Kim H.R."/>
            <person name="Rambo T."/>
            <person name="Currie J."/>
            <person name="Collura K."/>
            <person name="Luo M."/>
            <person name="Yang T."/>
            <person name="Ammiraju J.S.S."/>
            <person name="Engler F."/>
            <person name="Soderlund C."/>
            <person name="Wing R.A."/>
            <person name="Palmer L.E."/>
            <person name="de la Bastide M."/>
            <person name="Spiegel L."/>
            <person name="Nascimento L."/>
            <person name="Zutavern T."/>
            <person name="O'Shaughnessy A."/>
            <person name="Dike S."/>
            <person name="Dedhia N."/>
            <person name="Preston R."/>
            <person name="Balija V."/>
            <person name="McCombie W.R."/>
            <person name="Chow T."/>
            <person name="Chen H."/>
            <person name="Chung M."/>
            <person name="Chen C."/>
            <person name="Shaw J."/>
            <person name="Wu H."/>
            <person name="Hsiao K."/>
            <person name="Chao Y."/>
            <person name="Chu M."/>
            <person name="Cheng C."/>
            <person name="Hour A."/>
            <person name="Lee P."/>
            <person name="Lin S."/>
            <person name="Lin Y."/>
            <person name="Liou J."/>
            <person name="Liu S."/>
            <person name="Hsing Y."/>
            <person name="Raghuvanshi S."/>
            <person name="Mohanty A."/>
            <person name="Bharti A.K."/>
            <person name="Gaur A."/>
            <person name="Gupta V."/>
            <person name="Kumar D."/>
            <person name="Ravi V."/>
            <person name="Vij S."/>
            <person name="Kapur A."/>
            <person name="Khurana P."/>
            <person name="Khurana P."/>
            <person name="Khurana J.P."/>
            <person name="Tyagi A.K."/>
            <person name="Gaikwad K."/>
            <person name="Singh A."/>
            <person name="Dalal V."/>
            <person name="Srivastava S."/>
            <person name="Dixit A."/>
            <person name="Pal A.K."/>
            <person name="Ghazi I.A."/>
            <person name="Yadav M."/>
            <person name="Pandit A."/>
            <person name="Bhargava A."/>
            <person name="Sureshbabu K."/>
            <person name="Batra K."/>
            <person name="Sharma T.R."/>
            <person name="Mohapatra T."/>
            <person name="Singh N.K."/>
            <person name="Messing J."/>
            <person name="Nelson A.B."/>
            <person name="Fuks G."/>
            <person name="Kavchok S."/>
            <person name="Keizer G."/>
            <person name="Linton E."/>
            <person name="Llaca V."/>
            <person name="Song R."/>
            <person name="Tanyolac B."/>
            <person name="Young S."/>
            <person name="Ho-Il K."/>
            <person name="Hahn J.H."/>
            <person name="Sangsakoo G."/>
            <person name="Vanavichit A."/>
            <person name="de Mattos Luiz.A.T."/>
            <person name="Zimmer P.D."/>
            <person name="Malone G."/>
            <person name="Dellagostin O."/>
            <person name="de Oliveira A.C."/>
            <person name="Bevan M."/>
            <person name="Bancroft I."/>
            <person name="Minx P."/>
            <person name="Cordum H."/>
            <person name="Wilson R."/>
            <person name="Cheng Z."/>
            <person name="Jin W."/>
            <person name="Jiang J."/>
            <person name="Leong S.A."/>
            <person name="Iwama H."/>
            <person name="Gojobori T."/>
            <person name="Itoh T."/>
            <person name="Niimura Y."/>
            <person name="Fujii Y."/>
            <person name="Habara T."/>
            <person name="Sakai H."/>
            <person name="Sato Y."/>
            <person name="Wilson G."/>
            <person name="Kumar K."/>
            <person name="McCouch S."/>
            <person name="Juretic N."/>
            <person name="Hoen D."/>
            <person name="Wright S."/>
            <person name="Bruskiewich R."/>
            <person name="Bureau T."/>
            <person name="Miyao A."/>
            <person name="Hirochika H."/>
            <person name="Nishikawa T."/>
            <person name="Kadowaki K."/>
            <person name="Sugiura M."/>
            <person name="Burr B."/>
            <person name="Sasaki T."/>
        </authorList>
    </citation>
    <scope>NUCLEOTIDE SEQUENCE [LARGE SCALE GENOMIC DNA]</scope>
    <source>
        <strain evidence="3">cv. Nipponbare</strain>
    </source>
</reference>
<dbReference type="EMBL" id="AP005929">
    <property type="protein sequence ID" value="BAD62223.1"/>
    <property type="molecule type" value="Genomic_DNA"/>
</dbReference>
<evidence type="ECO:0000256" key="1">
    <source>
        <dbReference type="SAM" id="Phobius"/>
    </source>
</evidence>
<evidence type="ECO:0000313" key="3">
    <source>
        <dbReference type="Proteomes" id="UP000000763"/>
    </source>
</evidence>
<dbReference type="Proteomes" id="UP000000763">
    <property type="component" value="Chromosome 6"/>
</dbReference>
<keyword evidence="1" id="KW-0812">Transmembrane</keyword>
<gene>
    <name evidence="2" type="primary">OSJNBb0071G09.11</name>
</gene>
<organism evidence="2 3">
    <name type="scientific">Oryza sativa subsp. japonica</name>
    <name type="common">Rice</name>
    <dbReference type="NCBI Taxonomy" id="39947"/>
    <lineage>
        <taxon>Eukaryota</taxon>
        <taxon>Viridiplantae</taxon>
        <taxon>Streptophyta</taxon>
        <taxon>Embryophyta</taxon>
        <taxon>Tracheophyta</taxon>
        <taxon>Spermatophyta</taxon>
        <taxon>Magnoliopsida</taxon>
        <taxon>Liliopsida</taxon>
        <taxon>Poales</taxon>
        <taxon>Poaceae</taxon>
        <taxon>BOP clade</taxon>
        <taxon>Oryzoideae</taxon>
        <taxon>Oryzeae</taxon>
        <taxon>Oryzinae</taxon>
        <taxon>Oryza</taxon>
        <taxon>Oryza sativa</taxon>
    </lineage>
</organism>
<feature type="transmembrane region" description="Helical" evidence="1">
    <location>
        <begin position="6"/>
        <end position="27"/>
    </location>
</feature>
<evidence type="ECO:0000313" key="2">
    <source>
        <dbReference type="EMBL" id="BAD62223.1"/>
    </source>
</evidence>
<protein>
    <submittedName>
        <fullName evidence="2">Uncharacterized protein</fullName>
    </submittedName>
</protein>
<reference evidence="3" key="2">
    <citation type="journal article" date="2008" name="Nucleic Acids Res.">
        <title>The rice annotation project database (RAP-DB): 2008 update.</title>
        <authorList>
            <consortium name="The rice annotation project (RAP)"/>
        </authorList>
    </citation>
    <scope>GENOME REANNOTATION</scope>
    <source>
        <strain evidence="3">cv. Nipponbare</strain>
    </source>
</reference>
<name>Q5Z4X1_ORYSJ</name>